<dbReference type="Pfam" id="PF00684">
    <property type="entry name" value="DnaJ_CXXCXGXG"/>
    <property type="match status" value="1"/>
</dbReference>
<dbReference type="CDD" id="cd10747">
    <property type="entry name" value="DnaJ_C"/>
    <property type="match status" value="1"/>
</dbReference>
<keyword evidence="3 6" id="KW-0863">Zinc-finger</keyword>
<sequence>MNPYETLEVDRNASQEEIRKAYRRLALQHHPDKVSDESQRATSEIRFKEIAVAYEILSDEQRREHYDTYGDASAPENGSGGFDEGDFASFFQQFGGDSYEEENPRRTSDVHIPMRLSMKELYNGRTVRFQAKRNIVCNRCEGSGIRKRARHAAKCGSCDGQGVKQRLRRVGPGFVTRETVECEHCLGLGRELRAEDRCKKCQGKRVVSEGKTLSVYVPRGSCNGDTVVLKGEADEEPGKSTGDLVFDIEEDVSSSTLERRGNDLYTHLTITLAEALTGFEKEVCTTFDDRLLRLKIPMGQVIRPGNYICLTSEGWPLDDKGRSFGDMYININIEFPPDRWFSERGDVQALRNLLPQADSASKGANPLSASADPANTEVPSQYKIISSADELPDYISEESAHNGAQCAQQ</sequence>
<dbReference type="InterPro" id="IPR001623">
    <property type="entry name" value="DnaJ_domain"/>
</dbReference>
<dbReference type="InterPro" id="IPR018253">
    <property type="entry name" value="DnaJ_domain_CS"/>
</dbReference>
<keyword evidence="1 6" id="KW-0479">Metal-binding</keyword>
<name>A0A1G4MK93_LACFM</name>
<dbReference type="GO" id="GO:0030544">
    <property type="term" value="F:Hsp70 protein binding"/>
    <property type="evidence" value="ECO:0007669"/>
    <property type="project" value="InterPro"/>
</dbReference>
<dbReference type="SUPFAM" id="SSF49493">
    <property type="entry name" value="HSP40/DnaJ peptide-binding domain"/>
    <property type="match status" value="2"/>
</dbReference>
<dbReference type="Proteomes" id="UP000190831">
    <property type="component" value="Chromosome H"/>
</dbReference>
<keyword evidence="2" id="KW-0677">Repeat</keyword>
<accession>A0A1G4MK93</accession>
<dbReference type="PROSITE" id="PS00636">
    <property type="entry name" value="DNAJ_1"/>
    <property type="match status" value="1"/>
</dbReference>
<keyword evidence="4 6" id="KW-0862">Zinc</keyword>
<evidence type="ECO:0000256" key="6">
    <source>
        <dbReference type="PROSITE-ProRule" id="PRU00546"/>
    </source>
</evidence>
<evidence type="ECO:0000256" key="1">
    <source>
        <dbReference type="ARBA" id="ARBA00022723"/>
    </source>
</evidence>
<dbReference type="OrthoDB" id="550424at2759"/>
<dbReference type="AlphaFoldDB" id="A0A1G4MK93"/>
<dbReference type="InterPro" id="IPR001305">
    <property type="entry name" value="HSP_DnaJ_Cys-rich_dom"/>
</dbReference>
<dbReference type="CDD" id="cd06257">
    <property type="entry name" value="DnaJ"/>
    <property type="match status" value="1"/>
</dbReference>
<evidence type="ECO:0000256" key="4">
    <source>
        <dbReference type="ARBA" id="ARBA00022833"/>
    </source>
</evidence>
<dbReference type="GO" id="GO:0001671">
    <property type="term" value="F:ATPase activator activity"/>
    <property type="evidence" value="ECO:0007669"/>
    <property type="project" value="UniProtKB-ARBA"/>
</dbReference>
<feature type="domain" description="CR-type" evidence="9">
    <location>
        <begin position="124"/>
        <end position="210"/>
    </location>
</feature>
<dbReference type="InterPro" id="IPR036410">
    <property type="entry name" value="HSP_DnaJ_Cys-rich_dom_sf"/>
</dbReference>
<protein>
    <submittedName>
        <fullName evidence="10">LAFE_0H09406g1_1</fullName>
    </submittedName>
</protein>
<gene>
    <name evidence="10" type="ORF">LAFE_0H09406G</name>
</gene>
<dbReference type="GO" id="GO:0072655">
    <property type="term" value="P:establishment of protein localization to mitochondrion"/>
    <property type="evidence" value="ECO:0007669"/>
    <property type="project" value="UniProtKB-ARBA"/>
</dbReference>
<dbReference type="GO" id="GO:0008270">
    <property type="term" value="F:zinc ion binding"/>
    <property type="evidence" value="ECO:0007669"/>
    <property type="project" value="UniProtKB-KW"/>
</dbReference>
<dbReference type="Gene3D" id="2.60.260.20">
    <property type="entry name" value="Urease metallochaperone UreE, N-terminal domain"/>
    <property type="match status" value="2"/>
</dbReference>
<dbReference type="OMA" id="THCFKHL"/>
<dbReference type="PROSITE" id="PS51188">
    <property type="entry name" value="ZF_CR"/>
    <property type="match status" value="1"/>
</dbReference>
<dbReference type="InterPro" id="IPR044713">
    <property type="entry name" value="DNJA1/2-like"/>
</dbReference>
<dbReference type="PRINTS" id="PR00625">
    <property type="entry name" value="JDOMAIN"/>
</dbReference>
<dbReference type="SMART" id="SM00271">
    <property type="entry name" value="DnaJ"/>
    <property type="match status" value="1"/>
</dbReference>
<dbReference type="PROSITE" id="PS50076">
    <property type="entry name" value="DNAJ_2"/>
    <property type="match status" value="1"/>
</dbReference>
<dbReference type="InterPro" id="IPR036869">
    <property type="entry name" value="J_dom_sf"/>
</dbReference>
<dbReference type="FunFam" id="2.10.230.10:FF:000001">
    <property type="entry name" value="DnaJ subfamily A member 2"/>
    <property type="match status" value="1"/>
</dbReference>
<keyword evidence="5" id="KW-0143">Chaperone</keyword>
<dbReference type="SUPFAM" id="SSF57938">
    <property type="entry name" value="DnaJ/Hsp40 cysteine-rich domain"/>
    <property type="match status" value="1"/>
</dbReference>
<dbReference type="EMBL" id="LT598491">
    <property type="protein sequence ID" value="SCW04251.1"/>
    <property type="molecule type" value="Genomic_DNA"/>
</dbReference>
<evidence type="ECO:0000256" key="2">
    <source>
        <dbReference type="ARBA" id="ARBA00022737"/>
    </source>
</evidence>
<dbReference type="InterPro" id="IPR002939">
    <property type="entry name" value="DnaJ_C"/>
</dbReference>
<evidence type="ECO:0000256" key="3">
    <source>
        <dbReference type="ARBA" id="ARBA00022771"/>
    </source>
</evidence>
<dbReference type="FunFam" id="2.60.260.20:FF:000003">
    <property type="entry name" value="DnaJ subfamily A member 2"/>
    <property type="match status" value="1"/>
</dbReference>
<reference evidence="10 11" key="1">
    <citation type="submission" date="2016-03" db="EMBL/GenBank/DDBJ databases">
        <authorList>
            <person name="Devillers H."/>
        </authorList>
    </citation>
    <scope>NUCLEOTIDE SEQUENCE [LARGE SCALE GENOMIC DNA]</scope>
    <source>
        <strain evidence="10">CBS 6772</strain>
    </source>
</reference>
<evidence type="ECO:0000256" key="7">
    <source>
        <dbReference type="SAM" id="MobiDB-lite"/>
    </source>
</evidence>
<evidence type="ECO:0000259" key="8">
    <source>
        <dbReference type="PROSITE" id="PS50076"/>
    </source>
</evidence>
<evidence type="ECO:0000313" key="11">
    <source>
        <dbReference type="Proteomes" id="UP000190831"/>
    </source>
</evidence>
<feature type="zinc finger region" description="CR-type" evidence="6">
    <location>
        <begin position="124"/>
        <end position="210"/>
    </location>
</feature>
<dbReference type="InterPro" id="IPR008971">
    <property type="entry name" value="HSP40/DnaJ_pept-bd"/>
</dbReference>
<dbReference type="GO" id="GO:0006457">
    <property type="term" value="P:protein folding"/>
    <property type="evidence" value="ECO:0007669"/>
    <property type="project" value="InterPro"/>
</dbReference>
<feature type="region of interest" description="Disordered" evidence="7">
    <location>
        <begin position="358"/>
        <end position="381"/>
    </location>
</feature>
<dbReference type="SUPFAM" id="SSF46565">
    <property type="entry name" value="Chaperone J-domain"/>
    <property type="match status" value="1"/>
</dbReference>
<feature type="domain" description="J" evidence="8">
    <location>
        <begin position="2"/>
        <end position="70"/>
    </location>
</feature>
<evidence type="ECO:0000259" key="9">
    <source>
        <dbReference type="PROSITE" id="PS51188"/>
    </source>
</evidence>
<dbReference type="Pfam" id="PF00226">
    <property type="entry name" value="DnaJ"/>
    <property type="match status" value="1"/>
</dbReference>
<proteinExistence type="predicted"/>
<evidence type="ECO:0000256" key="5">
    <source>
        <dbReference type="ARBA" id="ARBA00023186"/>
    </source>
</evidence>
<dbReference type="PANTHER" id="PTHR43888">
    <property type="entry name" value="DNAJ-LIKE-2, ISOFORM A-RELATED"/>
    <property type="match status" value="1"/>
</dbReference>
<organism evidence="10 11">
    <name type="scientific">Lachancea fermentati</name>
    <name type="common">Zygosaccharomyces fermentati</name>
    <dbReference type="NCBI Taxonomy" id="4955"/>
    <lineage>
        <taxon>Eukaryota</taxon>
        <taxon>Fungi</taxon>
        <taxon>Dikarya</taxon>
        <taxon>Ascomycota</taxon>
        <taxon>Saccharomycotina</taxon>
        <taxon>Saccharomycetes</taxon>
        <taxon>Saccharomycetales</taxon>
        <taxon>Saccharomycetaceae</taxon>
        <taxon>Lachancea</taxon>
    </lineage>
</organism>
<dbReference type="CDD" id="cd10719">
    <property type="entry name" value="DnaJ_zf"/>
    <property type="match status" value="1"/>
</dbReference>
<keyword evidence="11" id="KW-1185">Reference proteome</keyword>
<dbReference type="Pfam" id="PF01556">
    <property type="entry name" value="DnaJ_C"/>
    <property type="match status" value="1"/>
</dbReference>
<dbReference type="Gene3D" id="1.10.287.110">
    <property type="entry name" value="DnaJ domain"/>
    <property type="match status" value="1"/>
</dbReference>
<evidence type="ECO:0000313" key="10">
    <source>
        <dbReference type="EMBL" id="SCW04251.1"/>
    </source>
</evidence>
<dbReference type="Gene3D" id="2.10.230.10">
    <property type="entry name" value="Heat shock protein DnaJ, cysteine-rich domain"/>
    <property type="match status" value="1"/>
</dbReference>
<dbReference type="GO" id="GO:0051082">
    <property type="term" value="F:unfolded protein binding"/>
    <property type="evidence" value="ECO:0007669"/>
    <property type="project" value="InterPro"/>
</dbReference>
<dbReference type="STRING" id="4955.A0A1G4MK93"/>